<dbReference type="RefSeq" id="WP_067281823.1">
    <property type="nucleotide sequence ID" value="NZ_LOHS01000101.1"/>
</dbReference>
<dbReference type="GO" id="GO:0000162">
    <property type="term" value="P:L-tryptophan biosynthetic process"/>
    <property type="evidence" value="ECO:0007669"/>
    <property type="project" value="TreeGrafter"/>
</dbReference>
<dbReference type="Pfam" id="PF00117">
    <property type="entry name" value="GATase"/>
    <property type="match status" value="1"/>
</dbReference>
<dbReference type="PRINTS" id="PR00096">
    <property type="entry name" value="GATASE"/>
</dbReference>
<proteinExistence type="inferred from homology"/>
<name>A0A177HMN4_9ACTN</name>
<feature type="domain" description="Glutamine amidotransferase" evidence="7">
    <location>
        <begin position="6"/>
        <end position="190"/>
    </location>
</feature>
<dbReference type="EC" id="2.6.1.85" evidence="2"/>
<evidence type="ECO:0000256" key="2">
    <source>
        <dbReference type="ARBA" id="ARBA00013139"/>
    </source>
</evidence>
<dbReference type="AlphaFoldDB" id="A0A177HMN4"/>
<organism evidence="8 9">
    <name type="scientific">Streptomyces jeddahensis</name>
    <dbReference type="NCBI Taxonomy" id="1716141"/>
    <lineage>
        <taxon>Bacteria</taxon>
        <taxon>Bacillati</taxon>
        <taxon>Actinomycetota</taxon>
        <taxon>Actinomycetes</taxon>
        <taxon>Kitasatosporales</taxon>
        <taxon>Streptomycetaceae</taxon>
        <taxon>Streptomyces</taxon>
    </lineage>
</organism>
<evidence type="ECO:0000256" key="4">
    <source>
        <dbReference type="ARBA" id="ARBA00052789"/>
    </source>
</evidence>
<comment type="caution">
    <text evidence="8">The sequence shown here is derived from an EMBL/GenBank/DDBJ whole genome shotgun (WGS) entry which is preliminary data.</text>
</comment>
<dbReference type="GO" id="GO:0004049">
    <property type="term" value="F:anthranilate synthase activity"/>
    <property type="evidence" value="ECO:0007669"/>
    <property type="project" value="TreeGrafter"/>
</dbReference>
<dbReference type="FunFam" id="3.40.50.880:FF:000003">
    <property type="entry name" value="Anthranilate synthase component II"/>
    <property type="match status" value="1"/>
</dbReference>
<dbReference type="OrthoDB" id="9803598at2"/>
<dbReference type="InterPro" id="IPR050472">
    <property type="entry name" value="Anth_synth/Amidotransfase"/>
</dbReference>
<dbReference type="GO" id="GO:0005829">
    <property type="term" value="C:cytosol"/>
    <property type="evidence" value="ECO:0007669"/>
    <property type="project" value="TreeGrafter"/>
</dbReference>
<evidence type="ECO:0000256" key="5">
    <source>
        <dbReference type="ARBA" id="ARBA00072983"/>
    </source>
</evidence>
<dbReference type="PRINTS" id="PR00099">
    <property type="entry name" value="CPSGATASE"/>
</dbReference>
<dbReference type="GO" id="GO:0046820">
    <property type="term" value="F:4-amino-4-deoxychorismate synthase activity"/>
    <property type="evidence" value="ECO:0007669"/>
    <property type="project" value="UniProtKB-EC"/>
</dbReference>
<evidence type="ECO:0000256" key="3">
    <source>
        <dbReference type="ARBA" id="ARBA00022962"/>
    </source>
</evidence>
<reference evidence="8 9" key="1">
    <citation type="submission" date="2015-12" db="EMBL/GenBank/DDBJ databases">
        <title>Genome sequence of Streptomyces sp. G25.</title>
        <authorList>
            <person name="Poehlein A."/>
            <person name="Roettig A."/>
            <person name="Hiessl S."/>
            <person name="Hauschild P."/>
            <person name="Schauer J."/>
            <person name="Madkour M.H."/>
            <person name="Al-Ansari A.M."/>
            <person name="Almakishah N.H."/>
            <person name="Steinbuechel A."/>
            <person name="Daniel R."/>
        </authorList>
    </citation>
    <scope>NUCLEOTIDE SEQUENCE [LARGE SCALE GENOMIC DNA]</scope>
    <source>
        <strain evidence="9">G25(2015)</strain>
    </source>
</reference>
<evidence type="ECO:0000313" key="9">
    <source>
        <dbReference type="Proteomes" id="UP000077381"/>
    </source>
</evidence>
<protein>
    <recommendedName>
        <fullName evidence="5">Aminodeoxychorismate synthase</fullName>
        <ecNumber evidence="2">2.6.1.85</ecNumber>
    </recommendedName>
    <alternativeName>
        <fullName evidence="6">4-amino-4-deoxychorismate synthase</fullName>
    </alternativeName>
</protein>
<dbReference type="CDD" id="cd01743">
    <property type="entry name" value="GATase1_Anthranilate_Synthase"/>
    <property type="match status" value="1"/>
</dbReference>
<keyword evidence="9" id="KW-1185">Reference proteome</keyword>
<evidence type="ECO:0000256" key="6">
    <source>
        <dbReference type="ARBA" id="ARBA00083979"/>
    </source>
</evidence>
<dbReference type="Proteomes" id="UP000077381">
    <property type="component" value="Unassembled WGS sequence"/>
</dbReference>
<dbReference type="PRINTS" id="PR00097">
    <property type="entry name" value="ANTSNTHASEII"/>
</dbReference>
<dbReference type="PANTHER" id="PTHR43418">
    <property type="entry name" value="MULTIFUNCTIONAL TRYPTOPHAN BIOSYNTHESIS PROTEIN-RELATED"/>
    <property type="match status" value="1"/>
</dbReference>
<dbReference type="InterPro" id="IPR017926">
    <property type="entry name" value="GATASE"/>
</dbReference>
<gene>
    <name evidence="8" type="primary">trpG</name>
    <name evidence="8" type="ORF">STSP_48680</name>
</gene>
<dbReference type="Gene3D" id="3.40.50.880">
    <property type="match status" value="1"/>
</dbReference>
<dbReference type="SUPFAM" id="SSF52317">
    <property type="entry name" value="Class I glutamine amidotransferase-like"/>
    <property type="match status" value="1"/>
</dbReference>
<dbReference type="NCBIfam" id="TIGR00566">
    <property type="entry name" value="trpG_papA"/>
    <property type="match status" value="1"/>
</dbReference>
<dbReference type="PANTHER" id="PTHR43418:SF4">
    <property type="entry name" value="MULTIFUNCTIONAL TRYPTOPHAN BIOSYNTHESIS PROTEIN"/>
    <property type="match status" value="1"/>
</dbReference>
<dbReference type="PROSITE" id="PS51273">
    <property type="entry name" value="GATASE_TYPE_1"/>
    <property type="match status" value="1"/>
</dbReference>
<keyword evidence="3" id="KW-0315">Glutamine amidotransferase</keyword>
<comment type="similarity">
    <text evidence="1">In the C-terminal section; belongs to the anthranilate synthase component I family.</text>
</comment>
<comment type="catalytic activity">
    <reaction evidence="4">
        <text>chorismate + L-glutamine = 4-amino-4-deoxychorismate + L-glutamate</text>
        <dbReference type="Rhea" id="RHEA:11672"/>
        <dbReference type="ChEBI" id="CHEBI:29748"/>
        <dbReference type="ChEBI" id="CHEBI:29985"/>
        <dbReference type="ChEBI" id="CHEBI:58359"/>
        <dbReference type="ChEBI" id="CHEBI:58406"/>
        <dbReference type="EC" id="2.6.1.85"/>
    </reaction>
    <physiologicalReaction direction="left-to-right" evidence="4">
        <dbReference type="Rhea" id="RHEA:11673"/>
    </physiologicalReaction>
</comment>
<keyword evidence="8" id="KW-0456">Lyase</keyword>
<evidence type="ECO:0000256" key="1">
    <source>
        <dbReference type="ARBA" id="ARBA00005970"/>
    </source>
</evidence>
<accession>A0A177HMN4</accession>
<dbReference type="EMBL" id="LOHS01000101">
    <property type="protein sequence ID" value="OAH11860.1"/>
    <property type="molecule type" value="Genomic_DNA"/>
</dbReference>
<dbReference type="PATRIC" id="fig|1716141.3.peg.5110"/>
<dbReference type="NCBIfam" id="NF005849">
    <property type="entry name" value="PRK07765.1"/>
    <property type="match status" value="1"/>
</dbReference>
<evidence type="ECO:0000313" key="8">
    <source>
        <dbReference type="EMBL" id="OAH11860.1"/>
    </source>
</evidence>
<dbReference type="STRING" id="1716141.STSP_48680"/>
<sequence length="212" mass="22757">MSARILVVDNYDSFVFNLVQYLYQLGAECEVRRNDEVSTAHAQDGFDGVLLSPGPGAPEQAGVCIDMVRHCAATDVPVFGVCLGLQSMAVAYGGVVDRAPELLHGKTSLVEHEGKGVFAGLPSPFTATRYHSLAAEPSTIPDELEVTARTQDGIIMGLRHREHRVEGVQFHPESVLTEHGHRMLANWLVECGDPGAIERSTGLAPVVGRATA</sequence>
<dbReference type="InterPro" id="IPR006221">
    <property type="entry name" value="TrpG/PapA_dom"/>
</dbReference>
<evidence type="ECO:0000259" key="7">
    <source>
        <dbReference type="Pfam" id="PF00117"/>
    </source>
</evidence>
<dbReference type="InterPro" id="IPR029062">
    <property type="entry name" value="Class_I_gatase-like"/>
</dbReference>